<evidence type="ECO:0000313" key="9">
    <source>
        <dbReference type="EMBL" id="CCF99768.1"/>
    </source>
</evidence>
<dbReference type="Pfam" id="PF01168">
    <property type="entry name" value="Ala_racemase_N"/>
    <property type="match status" value="1"/>
</dbReference>
<protein>
    <recommendedName>
        <fullName evidence="5">Alanine racemase</fullName>
        <ecNumber evidence="5">5.1.1.1</ecNumber>
    </recommendedName>
</protein>
<dbReference type="SUPFAM" id="SSF50621">
    <property type="entry name" value="Alanine racemase C-terminal domain-like"/>
    <property type="match status" value="1"/>
</dbReference>
<evidence type="ECO:0000256" key="6">
    <source>
        <dbReference type="PIRSR" id="PIRSR600821-50"/>
    </source>
</evidence>
<proteinExistence type="inferred from homology"/>
<accession>H6RFF7</accession>
<dbReference type="GO" id="GO:0030170">
    <property type="term" value="F:pyridoxal phosphate binding"/>
    <property type="evidence" value="ECO:0007669"/>
    <property type="project" value="UniProtKB-UniRule"/>
</dbReference>
<evidence type="ECO:0000256" key="1">
    <source>
        <dbReference type="ARBA" id="ARBA00000316"/>
    </source>
</evidence>
<feature type="active site" description="Proton acceptor; specific for D-alanine" evidence="5">
    <location>
        <position position="35"/>
    </location>
</feature>
<dbReference type="InterPro" id="IPR001608">
    <property type="entry name" value="Ala_racemase_N"/>
</dbReference>
<evidence type="ECO:0000256" key="7">
    <source>
        <dbReference type="PIRSR" id="PIRSR600821-52"/>
    </source>
</evidence>
<dbReference type="PRINTS" id="PR00992">
    <property type="entry name" value="ALARACEMASE"/>
</dbReference>
<comment type="catalytic activity">
    <reaction evidence="1 5">
        <text>L-alanine = D-alanine</text>
        <dbReference type="Rhea" id="RHEA:20249"/>
        <dbReference type="ChEBI" id="CHEBI:57416"/>
        <dbReference type="ChEBI" id="CHEBI:57972"/>
        <dbReference type="EC" id="5.1.1.1"/>
    </reaction>
</comment>
<evidence type="ECO:0000256" key="2">
    <source>
        <dbReference type="ARBA" id="ARBA00001933"/>
    </source>
</evidence>
<dbReference type="SMART" id="SM01005">
    <property type="entry name" value="Ala_racemase_C"/>
    <property type="match status" value="1"/>
</dbReference>
<feature type="binding site" evidence="5 7">
    <location>
        <position position="133"/>
    </location>
    <ligand>
        <name>substrate</name>
    </ligand>
</feature>
<dbReference type="InterPro" id="IPR000821">
    <property type="entry name" value="Ala_racemase"/>
</dbReference>
<dbReference type="Gene3D" id="3.20.20.10">
    <property type="entry name" value="Alanine racemase"/>
    <property type="match status" value="1"/>
</dbReference>
<dbReference type="InterPro" id="IPR009006">
    <property type="entry name" value="Ala_racemase/Decarboxylase_C"/>
</dbReference>
<organism evidence="9">
    <name type="scientific">uncultured Flavobacteriia bacterium</name>
    <dbReference type="NCBI Taxonomy" id="212695"/>
    <lineage>
        <taxon>Bacteria</taxon>
        <taxon>Pseudomonadati</taxon>
        <taxon>Bacteroidota</taxon>
        <taxon>Flavobacteriia</taxon>
        <taxon>environmental samples</taxon>
    </lineage>
</organism>
<evidence type="ECO:0000256" key="5">
    <source>
        <dbReference type="HAMAP-Rule" id="MF_01201"/>
    </source>
</evidence>
<reference evidence="9" key="2">
    <citation type="submission" date="2012-02" db="EMBL/GenBank/DDBJ databases">
        <authorList>
            <person name="Genoscope - CEA"/>
        </authorList>
    </citation>
    <scope>NUCLEOTIDE SEQUENCE</scope>
</reference>
<keyword evidence="4 5" id="KW-0413">Isomerase</keyword>
<feature type="modified residue" description="N6-(pyridoxal phosphate)lysine" evidence="5 6">
    <location>
        <position position="35"/>
    </location>
</feature>
<comment type="function">
    <text evidence="5">Catalyzes the interconversion of L-alanine and D-alanine. May also act on other amino acids.</text>
</comment>
<dbReference type="SUPFAM" id="SSF51419">
    <property type="entry name" value="PLP-binding barrel"/>
    <property type="match status" value="1"/>
</dbReference>
<dbReference type="EMBL" id="FO117589">
    <property type="protein sequence ID" value="CCF99768.1"/>
    <property type="molecule type" value="Genomic_DNA"/>
</dbReference>
<evidence type="ECO:0000256" key="4">
    <source>
        <dbReference type="ARBA" id="ARBA00023235"/>
    </source>
</evidence>
<reference evidence="9" key="1">
    <citation type="journal article" date="2012" name="Environ. Microbiol.">
        <title>Genomic content of uncultured Bacteroidetes from contrasting oceanic provinces in the North Atlantic Ocean.</title>
        <authorList>
            <person name="Gomez-Pereira P.R."/>
            <person name="Schuler M."/>
            <person name="Fuchs B.M."/>
            <person name="Bennke C."/>
            <person name="Teeling H."/>
            <person name="Waldmann J."/>
            <person name="Richter M."/>
            <person name="Barbe V."/>
            <person name="Bataille E."/>
            <person name="Glockner F.O."/>
            <person name="Amann R."/>
        </authorList>
    </citation>
    <scope>NUCLEOTIDE SEQUENCE</scope>
</reference>
<comment type="similarity">
    <text evidence="5">Belongs to the alanine racemase family.</text>
</comment>
<comment type="pathway">
    <text evidence="5">Amino-acid biosynthesis; D-alanine biosynthesis; D-alanine from L-alanine: step 1/1.</text>
</comment>
<gene>
    <name evidence="9" type="primary">alr</name>
    <name evidence="9" type="ORF">VIS_S18BTA100007</name>
</gene>
<feature type="binding site" evidence="5 7">
    <location>
        <position position="310"/>
    </location>
    <ligand>
        <name>substrate</name>
    </ligand>
</feature>
<name>H6RFF7_9BACT</name>
<dbReference type="PANTHER" id="PTHR30511:SF0">
    <property type="entry name" value="ALANINE RACEMASE, CATABOLIC-RELATED"/>
    <property type="match status" value="1"/>
</dbReference>
<evidence type="ECO:0000256" key="3">
    <source>
        <dbReference type="ARBA" id="ARBA00022898"/>
    </source>
</evidence>
<dbReference type="CDD" id="cd00430">
    <property type="entry name" value="PLPDE_III_AR"/>
    <property type="match status" value="1"/>
</dbReference>
<dbReference type="HAMAP" id="MF_01201">
    <property type="entry name" value="Ala_racemase"/>
    <property type="match status" value="1"/>
</dbReference>
<dbReference type="NCBIfam" id="TIGR00492">
    <property type="entry name" value="alr"/>
    <property type="match status" value="1"/>
</dbReference>
<dbReference type="GO" id="GO:0008784">
    <property type="term" value="F:alanine racemase activity"/>
    <property type="evidence" value="ECO:0007669"/>
    <property type="project" value="UniProtKB-UniRule"/>
</dbReference>
<keyword evidence="3 5" id="KW-0663">Pyridoxal phosphate</keyword>
<dbReference type="InterPro" id="IPR029066">
    <property type="entry name" value="PLP-binding_barrel"/>
</dbReference>
<dbReference type="GO" id="GO:0030632">
    <property type="term" value="P:D-alanine biosynthetic process"/>
    <property type="evidence" value="ECO:0007669"/>
    <property type="project" value="UniProtKB-UniRule"/>
</dbReference>
<dbReference type="GO" id="GO:0005829">
    <property type="term" value="C:cytosol"/>
    <property type="evidence" value="ECO:0007669"/>
    <property type="project" value="TreeGrafter"/>
</dbReference>
<dbReference type="Pfam" id="PF00842">
    <property type="entry name" value="Ala_racemase_C"/>
    <property type="match status" value="1"/>
</dbReference>
<evidence type="ECO:0000259" key="8">
    <source>
        <dbReference type="SMART" id="SM01005"/>
    </source>
</evidence>
<dbReference type="Gene3D" id="2.40.37.10">
    <property type="entry name" value="Lyase, Ornithine Decarboxylase, Chain A, domain 1"/>
    <property type="match status" value="1"/>
</dbReference>
<feature type="domain" description="Alanine racemase C-terminal" evidence="8">
    <location>
        <begin position="240"/>
        <end position="364"/>
    </location>
</feature>
<feature type="active site" description="Proton acceptor; specific for L-alanine" evidence="5">
    <location>
        <position position="261"/>
    </location>
</feature>
<dbReference type="FunFam" id="3.20.20.10:FF:000002">
    <property type="entry name" value="Alanine racemase"/>
    <property type="match status" value="1"/>
</dbReference>
<dbReference type="PANTHER" id="PTHR30511">
    <property type="entry name" value="ALANINE RACEMASE"/>
    <property type="match status" value="1"/>
</dbReference>
<sequence>MSETVLEIHLSNLRHNYTFLRKQLSANTKLLAVVKAFGYGSDAIEAAKCLVSQGVDYFGVAYVQEGVNLRKAGIKTPILVLHPQLSNLDELIEHKLEASVYCQPILDAMLLKIKELNVSHYPVHLKFNTGLNRLGFDPKDATTLLELFKDNAPSLLLQGVYSHLAASDDLSERTFTKTQLKIFSEIVDVFSPTHPKTTFHVLNTSGVLHFPEAQYNMVRTGISLYGYANHLSADALLKPVLTLRTVISQIHILEKGDTLGYNRAFVAKARTKTATLPLGHADGIGRIYGNGKGYVMINGQKASILGNVCMDMIMVNVTDIDCQVGDTVIVIGPNASAENLANSAGTISYEFITGLSQRIKRKIIS</sequence>
<dbReference type="EC" id="5.1.1.1" evidence="5"/>
<dbReference type="AlphaFoldDB" id="H6RFF7"/>
<dbReference type="InterPro" id="IPR011079">
    <property type="entry name" value="Ala_racemase_C"/>
</dbReference>
<dbReference type="UniPathway" id="UPA00042">
    <property type="reaction ID" value="UER00497"/>
</dbReference>
<comment type="cofactor">
    <cofactor evidence="2 5 6">
        <name>pyridoxal 5'-phosphate</name>
        <dbReference type="ChEBI" id="CHEBI:597326"/>
    </cofactor>
</comment>